<keyword evidence="1" id="KW-1133">Transmembrane helix</keyword>
<dbReference type="InterPro" id="IPR020390">
    <property type="entry name" value="Uncharacterised_YqhV"/>
</dbReference>
<evidence type="ECO:0000313" key="3">
    <source>
        <dbReference type="Proteomes" id="UP000654993"/>
    </source>
</evidence>
<dbReference type="Proteomes" id="UP000654993">
    <property type="component" value="Unassembled WGS sequence"/>
</dbReference>
<feature type="transmembrane region" description="Helical" evidence="1">
    <location>
        <begin position="36"/>
        <end position="61"/>
    </location>
</feature>
<keyword evidence="3" id="KW-1185">Reference proteome</keyword>
<reference evidence="2" key="2">
    <citation type="journal article" date="2021" name="Data Brief">
        <title>Draft genome sequence data of the facultative, thermophilic, xylanolytic bacterium Paenibacillus sp. strain DA-C8.</title>
        <authorList>
            <person name="Chhe C."/>
            <person name="Uke A."/>
            <person name="Baramee S."/>
            <person name="Ungkulpasvich U."/>
            <person name="Tachaapaikoon C."/>
            <person name="Pason P."/>
            <person name="Waeonukul R."/>
            <person name="Ratanakhanokchai K."/>
            <person name="Kosugi A."/>
        </authorList>
    </citation>
    <scope>NUCLEOTIDE SEQUENCE</scope>
    <source>
        <strain evidence="2">DA-C8</strain>
    </source>
</reference>
<proteinExistence type="predicted"/>
<sequence length="87" mass="9444">MSKYLLGMVLIRILSGTLEITAALIMYRLNSLEKALLVNSTLALVGPFVLITTTALGLVGVADKLSYSKLLWIIAGLTCLFIGIFKR</sequence>
<dbReference type="RefSeq" id="WP_200965063.1">
    <property type="nucleotide sequence ID" value="NZ_BMAQ01000001.1"/>
</dbReference>
<dbReference type="AlphaFoldDB" id="A0A916VEX7"/>
<evidence type="ECO:0000256" key="1">
    <source>
        <dbReference type="SAM" id="Phobius"/>
    </source>
</evidence>
<dbReference type="Pfam" id="PF10942">
    <property type="entry name" value="DUF2619"/>
    <property type="match status" value="1"/>
</dbReference>
<dbReference type="EMBL" id="BMAQ01000001">
    <property type="protein sequence ID" value="GFR36771.1"/>
    <property type="molecule type" value="Genomic_DNA"/>
</dbReference>
<evidence type="ECO:0008006" key="4">
    <source>
        <dbReference type="Google" id="ProtNLM"/>
    </source>
</evidence>
<keyword evidence="1" id="KW-0472">Membrane</keyword>
<protein>
    <recommendedName>
        <fullName evidence="4">DUF2619 domain-containing protein</fullName>
    </recommendedName>
</protein>
<evidence type="ECO:0000313" key="2">
    <source>
        <dbReference type="EMBL" id="GFR36771.1"/>
    </source>
</evidence>
<gene>
    <name evidence="2" type="ORF">PRECH8_00670</name>
</gene>
<name>A0A916VEX7_9BACL</name>
<reference evidence="2" key="1">
    <citation type="submission" date="2020-08" db="EMBL/GenBank/DDBJ databases">
        <authorList>
            <person name="Uke A."/>
            <person name="Chhe C."/>
            <person name="Baramee S."/>
            <person name="Kosugi A."/>
        </authorList>
    </citation>
    <scope>NUCLEOTIDE SEQUENCE</scope>
    <source>
        <strain evidence="2">DA-C8</strain>
    </source>
</reference>
<feature type="transmembrane region" description="Helical" evidence="1">
    <location>
        <begin position="67"/>
        <end position="85"/>
    </location>
</feature>
<comment type="caution">
    <text evidence="2">The sequence shown here is derived from an EMBL/GenBank/DDBJ whole genome shotgun (WGS) entry which is preliminary data.</text>
</comment>
<keyword evidence="1" id="KW-0812">Transmembrane</keyword>
<feature type="transmembrane region" description="Helical" evidence="1">
    <location>
        <begin position="6"/>
        <end position="29"/>
    </location>
</feature>
<accession>A0A916VEX7</accession>
<organism evidence="2 3">
    <name type="scientific">Insulibacter thermoxylanivorax</name>
    <dbReference type="NCBI Taxonomy" id="2749268"/>
    <lineage>
        <taxon>Bacteria</taxon>
        <taxon>Bacillati</taxon>
        <taxon>Bacillota</taxon>
        <taxon>Bacilli</taxon>
        <taxon>Bacillales</taxon>
        <taxon>Paenibacillaceae</taxon>
        <taxon>Insulibacter</taxon>
    </lineage>
</organism>